<keyword evidence="6" id="KW-0862">Zinc</keyword>
<dbReference type="GeneID" id="114029292"/>
<evidence type="ECO:0000256" key="11">
    <source>
        <dbReference type="PROSITE-ProRule" id="PRU00042"/>
    </source>
</evidence>
<evidence type="ECO:0000256" key="10">
    <source>
        <dbReference type="ARBA" id="ARBA00023242"/>
    </source>
</evidence>
<feature type="domain" description="C2H2-type" evidence="13">
    <location>
        <begin position="311"/>
        <end position="338"/>
    </location>
</feature>
<dbReference type="CDD" id="cd07936">
    <property type="entry name" value="SCAN"/>
    <property type="match status" value="1"/>
</dbReference>
<keyword evidence="4" id="KW-0677">Repeat</keyword>
<evidence type="ECO:0000256" key="4">
    <source>
        <dbReference type="ARBA" id="ARBA00022737"/>
    </source>
</evidence>
<dbReference type="RefSeq" id="XP_027699456.1">
    <property type="nucleotide sequence ID" value="XM_027843655.1"/>
</dbReference>
<dbReference type="PROSITE" id="PS50804">
    <property type="entry name" value="SCAN_BOX"/>
    <property type="match status" value="1"/>
</dbReference>
<reference evidence="15" key="3">
    <citation type="submission" date="2025-09" db="UniProtKB">
        <authorList>
            <consortium name="Ensembl"/>
        </authorList>
    </citation>
    <scope>IDENTIFICATION</scope>
</reference>
<dbReference type="OMA" id="WEPLYIQ"/>
<dbReference type="GO" id="GO:0000981">
    <property type="term" value="F:DNA-binding transcription factor activity, RNA polymerase II-specific"/>
    <property type="evidence" value="ECO:0007669"/>
    <property type="project" value="TreeGrafter"/>
</dbReference>
<comment type="subcellular location">
    <subcellularLocation>
        <location evidence="1">Nucleus</location>
    </subcellularLocation>
</comment>
<dbReference type="GeneTree" id="ENSGT00940000162162"/>
<dbReference type="FunFam" id="3.30.160.60:FF:000467">
    <property type="entry name" value="Zinc finger and SCAN domain-containing 21"/>
    <property type="match status" value="1"/>
</dbReference>
<reference evidence="16" key="1">
    <citation type="submission" date="2018-12" db="EMBL/GenBank/DDBJ databases">
        <authorList>
            <person name="Yazar S."/>
        </authorList>
    </citation>
    <scope>NUCLEOTIDE SEQUENCE [LARGE SCALE GENOMIC DNA]</scope>
</reference>
<evidence type="ECO:0000256" key="9">
    <source>
        <dbReference type="ARBA" id="ARBA00023163"/>
    </source>
</evidence>
<feature type="domain" description="C2H2-type" evidence="13">
    <location>
        <begin position="367"/>
        <end position="394"/>
    </location>
</feature>
<dbReference type="InterPro" id="IPR013087">
    <property type="entry name" value="Znf_C2H2_type"/>
</dbReference>
<dbReference type="RefSeq" id="XP_027699464.1">
    <property type="nucleotide sequence ID" value="XM_027843663.1"/>
</dbReference>
<evidence type="ECO:0000259" key="13">
    <source>
        <dbReference type="PROSITE" id="PS50157"/>
    </source>
</evidence>
<accession>A0A4X2LLT6</accession>
<keyword evidence="5 11" id="KW-0863">Zinc-finger</keyword>
<evidence type="ECO:0000313" key="16">
    <source>
        <dbReference type="Proteomes" id="UP000314987"/>
    </source>
</evidence>
<feature type="domain" description="C2H2-type" evidence="13">
    <location>
        <begin position="339"/>
        <end position="366"/>
    </location>
</feature>
<feature type="region of interest" description="Disordered" evidence="12">
    <location>
        <begin position="1"/>
        <end position="47"/>
    </location>
</feature>
<evidence type="ECO:0000256" key="3">
    <source>
        <dbReference type="ARBA" id="ARBA00022723"/>
    </source>
</evidence>
<name>A0A4X2LLT6_VOMUR</name>
<dbReference type="FunFam" id="1.10.4020.10:FF:000001">
    <property type="entry name" value="zinc finger protein 263 isoform X1"/>
    <property type="match status" value="1"/>
</dbReference>
<evidence type="ECO:0000256" key="8">
    <source>
        <dbReference type="ARBA" id="ARBA00023125"/>
    </source>
</evidence>
<dbReference type="RefSeq" id="XP_027699473.1">
    <property type="nucleotide sequence ID" value="XM_027843672.1"/>
</dbReference>
<dbReference type="Proteomes" id="UP000314987">
    <property type="component" value="Unassembled WGS sequence"/>
</dbReference>
<dbReference type="InterPro" id="IPR003309">
    <property type="entry name" value="SCAN_dom"/>
</dbReference>
<reference evidence="15" key="2">
    <citation type="submission" date="2025-08" db="UniProtKB">
        <authorList>
            <consortium name="Ensembl"/>
        </authorList>
    </citation>
    <scope>IDENTIFICATION</scope>
</reference>
<evidence type="ECO:0000313" key="15">
    <source>
        <dbReference type="Ensembl" id="ENSVURP00010026069.1"/>
    </source>
</evidence>
<dbReference type="AlphaFoldDB" id="A0A4X2LLT6"/>
<sequence length="451" mass="51893">MMTAESKETAILSPQALQDQDGPIIIKVEDDPTWEQESSQQSNSHPNQEIWRQRFRQLCYQETPGPREALSRLRTLCCEWLRPEMHTKEEILELLVLEQFLSILPEELQIWLQERHPESGEEVVMLLEDLERELDEPGQQVSAHTQEQALLWEGVTPLFPAPVTLRKSPSIRVQAMETQLTCDTVDPHPLQKIDCQSKLQNEESTPKNEISKVEPPAVVSGRFIGDVAEKTKYREAHDHESTLQRQWEKPIGERTRKYSFQETGSKEVSNLIHSKLSPGERCYKCVECGKTFSNSSDFSKHQRIHTGETPYKCKECEKTFRSKASLIQHHRIHTGEKPYQCNQCGKSFSQQAGLISHQRLHTGERPYKCNECGKTFSHSSNLIKHQRIHSKEKPYHCSKCEKAFCTKSNLSQHQRVHMPKGEKHGRYGENSEFAYSLLNVKEGPLGKNSTA</sequence>
<dbReference type="InterPro" id="IPR036236">
    <property type="entry name" value="Znf_C2H2_sf"/>
</dbReference>
<dbReference type="FunFam" id="3.30.160.60:FF:002090">
    <property type="entry name" value="Zinc finger protein 473"/>
    <property type="match status" value="2"/>
</dbReference>
<dbReference type="GO" id="GO:0008270">
    <property type="term" value="F:zinc ion binding"/>
    <property type="evidence" value="ECO:0007669"/>
    <property type="project" value="UniProtKB-KW"/>
</dbReference>
<feature type="domain" description="SCAN box" evidence="14">
    <location>
        <begin position="52"/>
        <end position="134"/>
    </location>
</feature>
<keyword evidence="8" id="KW-0238">DNA-binding</keyword>
<dbReference type="PANTHER" id="PTHR23226">
    <property type="entry name" value="ZINC FINGER AND SCAN DOMAIN-CONTAINING"/>
    <property type="match status" value="1"/>
</dbReference>
<evidence type="ECO:0000256" key="12">
    <source>
        <dbReference type="SAM" id="MobiDB-lite"/>
    </source>
</evidence>
<dbReference type="SUPFAM" id="SSF47353">
    <property type="entry name" value="Retrovirus capsid dimerization domain-like"/>
    <property type="match status" value="1"/>
</dbReference>
<dbReference type="SMART" id="SM00355">
    <property type="entry name" value="ZnF_C2H2"/>
    <property type="match status" value="5"/>
</dbReference>
<dbReference type="GO" id="GO:0005634">
    <property type="term" value="C:nucleus"/>
    <property type="evidence" value="ECO:0007669"/>
    <property type="project" value="UniProtKB-SubCell"/>
</dbReference>
<dbReference type="SUPFAM" id="SSF57667">
    <property type="entry name" value="beta-beta-alpha zinc fingers"/>
    <property type="match status" value="3"/>
</dbReference>
<keyword evidence="9" id="KW-0804">Transcription</keyword>
<dbReference type="GO" id="GO:0000978">
    <property type="term" value="F:RNA polymerase II cis-regulatory region sequence-specific DNA binding"/>
    <property type="evidence" value="ECO:0007669"/>
    <property type="project" value="TreeGrafter"/>
</dbReference>
<gene>
    <name evidence="15" type="primary">LOC114029292</name>
</gene>
<dbReference type="PROSITE" id="PS50157">
    <property type="entry name" value="ZINC_FINGER_C2H2_2"/>
    <property type="match status" value="5"/>
</dbReference>
<evidence type="ECO:0000256" key="1">
    <source>
        <dbReference type="ARBA" id="ARBA00004123"/>
    </source>
</evidence>
<feature type="domain" description="C2H2-type" evidence="13">
    <location>
        <begin position="283"/>
        <end position="310"/>
    </location>
</feature>
<proteinExistence type="inferred from homology"/>
<evidence type="ECO:0000256" key="7">
    <source>
        <dbReference type="ARBA" id="ARBA00023015"/>
    </source>
</evidence>
<dbReference type="FunFam" id="3.30.160.60:FF:001478">
    <property type="entry name" value="Zinc finger protein 134"/>
    <property type="match status" value="1"/>
</dbReference>
<evidence type="ECO:0000256" key="5">
    <source>
        <dbReference type="ARBA" id="ARBA00022771"/>
    </source>
</evidence>
<keyword evidence="7" id="KW-0805">Transcription regulation</keyword>
<organism evidence="15 16">
    <name type="scientific">Vombatus ursinus</name>
    <name type="common">Common wombat</name>
    <dbReference type="NCBI Taxonomy" id="29139"/>
    <lineage>
        <taxon>Eukaryota</taxon>
        <taxon>Metazoa</taxon>
        <taxon>Chordata</taxon>
        <taxon>Craniata</taxon>
        <taxon>Vertebrata</taxon>
        <taxon>Euteleostomi</taxon>
        <taxon>Mammalia</taxon>
        <taxon>Metatheria</taxon>
        <taxon>Diprotodontia</taxon>
        <taxon>Vombatidae</taxon>
        <taxon>Vombatus</taxon>
    </lineage>
</organism>
<evidence type="ECO:0000259" key="14">
    <source>
        <dbReference type="PROSITE" id="PS50804"/>
    </source>
</evidence>
<keyword evidence="10" id="KW-0539">Nucleus</keyword>
<evidence type="ECO:0000256" key="2">
    <source>
        <dbReference type="ARBA" id="ARBA00006991"/>
    </source>
</evidence>
<dbReference type="OrthoDB" id="9438956at2759"/>
<dbReference type="Pfam" id="PF00096">
    <property type="entry name" value="zf-C2H2"/>
    <property type="match status" value="5"/>
</dbReference>
<dbReference type="Pfam" id="PF02023">
    <property type="entry name" value="SCAN"/>
    <property type="match status" value="1"/>
</dbReference>
<dbReference type="Gene3D" id="1.10.4020.10">
    <property type="entry name" value="DNA breaking-rejoining enzymes"/>
    <property type="match status" value="1"/>
</dbReference>
<feature type="domain" description="C2H2-type" evidence="13">
    <location>
        <begin position="395"/>
        <end position="422"/>
    </location>
</feature>
<dbReference type="FunFam" id="3.30.160.60:FF:001157">
    <property type="entry name" value="Zinc finger protein 793"/>
    <property type="match status" value="1"/>
</dbReference>
<dbReference type="PROSITE" id="PS00028">
    <property type="entry name" value="ZINC_FINGER_C2H2_1"/>
    <property type="match status" value="5"/>
</dbReference>
<dbReference type="Gene3D" id="3.30.160.60">
    <property type="entry name" value="Classic Zinc Finger"/>
    <property type="match status" value="5"/>
</dbReference>
<comment type="similarity">
    <text evidence="2">Belongs to the krueppel C2H2-type zinc-finger protein family.</text>
</comment>
<feature type="compositionally biased region" description="Polar residues" evidence="12">
    <location>
        <begin position="35"/>
        <end position="47"/>
    </location>
</feature>
<keyword evidence="16" id="KW-1185">Reference proteome</keyword>
<dbReference type="SMART" id="SM00431">
    <property type="entry name" value="SCAN"/>
    <property type="match status" value="1"/>
</dbReference>
<protein>
    <recommendedName>
        <fullName evidence="17">Zinc finger protein 394</fullName>
    </recommendedName>
</protein>
<dbReference type="STRING" id="29139.ENSVURP00010026069"/>
<dbReference type="PANTHER" id="PTHR23226:SF10">
    <property type="entry name" value="ZINC FINGER AND SCAN DOMAIN-CONTAINING PROTEIN 21"/>
    <property type="match status" value="1"/>
</dbReference>
<keyword evidence="3" id="KW-0479">Metal-binding</keyword>
<dbReference type="Ensembl" id="ENSVURT00010029688.1">
    <property type="protein sequence ID" value="ENSVURP00010026069.1"/>
    <property type="gene ID" value="ENSVURG00010019982.1"/>
</dbReference>
<evidence type="ECO:0000256" key="6">
    <source>
        <dbReference type="ARBA" id="ARBA00022833"/>
    </source>
</evidence>
<dbReference type="InterPro" id="IPR038269">
    <property type="entry name" value="SCAN_sf"/>
</dbReference>
<evidence type="ECO:0008006" key="17">
    <source>
        <dbReference type="Google" id="ProtNLM"/>
    </source>
</evidence>